<dbReference type="PANTHER" id="PTHR48102">
    <property type="entry name" value="ATP-DEPENDENT CLP PROTEASE ATP-BINDING SUBUNIT CLPX-LIKE, MITOCHONDRIAL-RELATED"/>
    <property type="match status" value="1"/>
</dbReference>
<dbReference type="InterPro" id="IPR003593">
    <property type="entry name" value="AAA+_ATPase"/>
</dbReference>
<dbReference type="Pfam" id="PF10431">
    <property type="entry name" value="ClpB_D2-small"/>
    <property type="match status" value="1"/>
</dbReference>
<evidence type="ECO:0000256" key="2">
    <source>
        <dbReference type="ARBA" id="ARBA00022840"/>
    </source>
</evidence>
<dbReference type="EMBL" id="FQZU01000003">
    <property type="protein sequence ID" value="SHI95427.1"/>
    <property type="molecule type" value="Genomic_DNA"/>
</dbReference>
<dbReference type="GO" id="GO:0016887">
    <property type="term" value="F:ATP hydrolysis activity"/>
    <property type="evidence" value="ECO:0007669"/>
    <property type="project" value="InterPro"/>
</dbReference>
<dbReference type="Proteomes" id="UP000183994">
    <property type="component" value="Unassembled WGS sequence"/>
</dbReference>
<keyword evidence="1" id="KW-0547">Nucleotide-binding</keyword>
<dbReference type="SUPFAM" id="SSF52540">
    <property type="entry name" value="P-loop containing nucleoside triphosphate hydrolases"/>
    <property type="match status" value="1"/>
</dbReference>
<dbReference type="SMART" id="SM01086">
    <property type="entry name" value="ClpB_D2-small"/>
    <property type="match status" value="1"/>
</dbReference>
<dbReference type="GO" id="GO:0051603">
    <property type="term" value="P:proteolysis involved in protein catabolic process"/>
    <property type="evidence" value="ECO:0007669"/>
    <property type="project" value="TreeGrafter"/>
</dbReference>
<keyword evidence="7" id="KW-1185">Reference proteome</keyword>
<evidence type="ECO:0000256" key="1">
    <source>
        <dbReference type="ARBA" id="ARBA00022741"/>
    </source>
</evidence>
<dbReference type="Gene3D" id="3.40.50.300">
    <property type="entry name" value="P-loop containing nucleotide triphosphate hydrolases"/>
    <property type="match status" value="1"/>
</dbReference>
<organism evidence="6 7">
    <name type="scientific">Desulfatibacillum alkenivorans DSM 16219</name>
    <dbReference type="NCBI Taxonomy" id="1121393"/>
    <lineage>
        <taxon>Bacteria</taxon>
        <taxon>Pseudomonadati</taxon>
        <taxon>Thermodesulfobacteriota</taxon>
        <taxon>Desulfobacteria</taxon>
        <taxon>Desulfobacterales</taxon>
        <taxon>Desulfatibacillaceae</taxon>
        <taxon>Desulfatibacillum</taxon>
    </lineage>
</organism>
<keyword evidence="2 6" id="KW-0067">ATP-binding</keyword>
<evidence type="ECO:0000259" key="5">
    <source>
        <dbReference type="SMART" id="SM01086"/>
    </source>
</evidence>
<gene>
    <name evidence="6" type="ORF">SAMN02745216_00784</name>
</gene>
<dbReference type="PANTHER" id="PTHR48102:SF7">
    <property type="entry name" value="ATP-DEPENDENT CLP PROTEASE ATP-BINDING SUBUNIT CLPX-LIKE, MITOCHONDRIAL"/>
    <property type="match status" value="1"/>
</dbReference>
<dbReference type="InterPro" id="IPR050052">
    <property type="entry name" value="ATP-dep_Clp_protease_ClpX"/>
</dbReference>
<evidence type="ECO:0000259" key="4">
    <source>
        <dbReference type="SMART" id="SM00382"/>
    </source>
</evidence>
<evidence type="ECO:0000256" key="3">
    <source>
        <dbReference type="ARBA" id="ARBA00023186"/>
    </source>
</evidence>
<reference evidence="7" key="1">
    <citation type="submission" date="2016-11" db="EMBL/GenBank/DDBJ databases">
        <authorList>
            <person name="Varghese N."/>
            <person name="Submissions S."/>
        </authorList>
    </citation>
    <scope>NUCLEOTIDE SEQUENCE [LARGE SCALE GENOMIC DNA]</scope>
    <source>
        <strain evidence="7">DSM 16219</strain>
    </source>
</reference>
<evidence type="ECO:0000313" key="6">
    <source>
        <dbReference type="EMBL" id="SHI95427.1"/>
    </source>
</evidence>
<dbReference type="InterPro" id="IPR019489">
    <property type="entry name" value="Clp_ATPase_C"/>
</dbReference>
<dbReference type="SMART" id="SM00382">
    <property type="entry name" value="AAA"/>
    <property type="match status" value="1"/>
</dbReference>
<feature type="domain" description="Clp ATPase C-terminal" evidence="5">
    <location>
        <begin position="322"/>
        <end position="414"/>
    </location>
</feature>
<evidence type="ECO:0000313" key="7">
    <source>
        <dbReference type="Proteomes" id="UP000183994"/>
    </source>
</evidence>
<protein>
    <submittedName>
        <fullName evidence="6">Endopeptidase Clp ATP-binding regulatory subunit (ClpX)</fullName>
    </submittedName>
</protein>
<sequence>MSTKNEKQPQPEDVERELSDFLSQRFGDKVKIISPLALPETEGEDVDDPPKEGSKLNFNLKPEELISYLDQYIVKQDRAKAVLSTKICTHYNRVRRAMESDRKGPDLIGSIKNNVLLLGPTGVGKTYLIKLIAKKIGVPFVKGDATKFSETGYVGGDVEDLVRDLVREADDDVELAQYGIIYIDEIDKIAAAHNMMGADVSRTGVQRALLKPMEETEVELKVPHDPVSMIQELERFRRTGQRDASRINTKNILFIMSGAFGDLGEIIKKRMNEKGLGFSAKISSQKEDFKYLRHVKSEDLIKYGFESEFVGRLPVITVLETLAAEDLYTILRNPNNPLIIGKKLDFGAYGIDIRFTDNALKALAQKAYEQRTGARGLVSAIENALLVFEKRLPSTDIKEFSVTEEVVRNPEKALEERLALRGDPKWAELFRRVANEEKNAVFEYISNNKSSLSERYSLKLTPSRIDLIAAFYCHSPTDIKSVLEQISRDYNRTRKLELRFFQEQGINITLDEDAVDYVIYHYSQGKNGVDGVFPRLVSDFEHGLKLAREKTGRDHFLLGRDAIANPEPFLADLIRRSLTPSLPGEPGEADPAS</sequence>
<dbReference type="GO" id="GO:0005524">
    <property type="term" value="F:ATP binding"/>
    <property type="evidence" value="ECO:0007669"/>
    <property type="project" value="UniProtKB-KW"/>
</dbReference>
<accession>A0A1M6FCM7</accession>
<dbReference type="Gene3D" id="1.10.8.60">
    <property type="match status" value="1"/>
</dbReference>
<feature type="domain" description="AAA+ ATPase" evidence="4">
    <location>
        <begin position="111"/>
        <end position="224"/>
    </location>
</feature>
<proteinExistence type="predicted"/>
<dbReference type="InterPro" id="IPR003959">
    <property type="entry name" value="ATPase_AAA_core"/>
</dbReference>
<keyword evidence="3" id="KW-0143">Chaperone</keyword>
<dbReference type="InterPro" id="IPR027417">
    <property type="entry name" value="P-loop_NTPase"/>
</dbReference>
<dbReference type="Pfam" id="PF07724">
    <property type="entry name" value="AAA_2"/>
    <property type="match status" value="1"/>
</dbReference>
<name>A0A1M6FCM7_9BACT</name>
<dbReference type="AlphaFoldDB" id="A0A1M6FCM7"/>
<dbReference type="STRING" id="1121393.SAMN02745216_00784"/>
<dbReference type="RefSeq" id="WP_073473066.1">
    <property type="nucleotide sequence ID" value="NZ_FQZU01000003.1"/>
</dbReference>
<dbReference type="OrthoDB" id="9804062at2"/>